<feature type="transmembrane region" description="Helical" evidence="1">
    <location>
        <begin position="25"/>
        <end position="47"/>
    </location>
</feature>
<accession>A0A5A7PCS8</accession>
<keyword evidence="1" id="KW-0472">Membrane</keyword>
<reference evidence="3" key="1">
    <citation type="journal article" date="2019" name="Curr. Biol.">
        <title>Genome Sequence of Striga asiatica Provides Insight into the Evolution of Plant Parasitism.</title>
        <authorList>
            <person name="Yoshida S."/>
            <person name="Kim S."/>
            <person name="Wafula E.K."/>
            <person name="Tanskanen J."/>
            <person name="Kim Y.M."/>
            <person name="Honaas L."/>
            <person name="Yang Z."/>
            <person name="Spallek T."/>
            <person name="Conn C.E."/>
            <person name="Ichihashi Y."/>
            <person name="Cheong K."/>
            <person name="Cui S."/>
            <person name="Der J.P."/>
            <person name="Gundlach H."/>
            <person name="Jiao Y."/>
            <person name="Hori C."/>
            <person name="Ishida J.K."/>
            <person name="Kasahara H."/>
            <person name="Kiba T."/>
            <person name="Kim M.S."/>
            <person name="Koo N."/>
            <person name="Laohavisit A."/>
            <person name="Lee Y.H."/>
            <person name="Lumba S."/>
            <person name="McCourt P."/>
            <person name="Mortimer J.C."/>
            <person name="Mutuku J.M."/>
            <person name="Nomura T."/>
            <person name="Sasaki-Sekimoto Y."/>
            <person name="Seto Y."/>
            <person name="Wang Y."/>
            <person name="Wakatake T."/>
            <person name="Sakakibara H."/>
            <person name="Demura T."/>
            <person name="Yamaguchi S."/>
            <person name="Yoneyama K."/>
            <person name="Manabe R.I."/>
            <person name="Nelson D.C."/>
            <person name="Schulman A.H."/>
            <person name="Timko M.P."/>
            <person name="dePamphilis C.W."/>
            <person name="Choi D."/>
            <person name="Shirasu K."/>
        </authorList>
    </citation>
    <scope>NUCLEOTIDE SEQUENCE [LARGE SCALE GENOMIC DNA]</scope>
    <source>
        <strain evidence="3">cv. UVA1</strain>
    </source>
</reference>
<dbReference type="OrthoDB" id="1936969at2759"/>
<sequence>MEAPYHSAQPASHGGDSRPSVGFPLGTALLLVVIFSLSGICSCCYHWDKLRRRSLSFHATADLEAAASAAVLRPSKPIIPLMNLKQQETQSLPVIMAGDNVPKFIALPCPCEPPRMVKIIDADLQKPPSLEAVGAHHCIHHPNSSLFNVYII</sequence>
<dbReference type="PANTHER" id="PTHR34291">
    <property type="entry name" value="HYDROXYPROLINE-RICH GLYCOPROTEIN FAMILY PROTEIN"/>
    <property type="match status" value="1"/>
</dbReference>
<evidence type="ECO:0000256" key="1">
    <source>
        <dbReference type="SAM" id="Phobius"/>
    </source>
</evidence>
<gene>
    <name evidence="2" type="ORF">STAS_06700</name>
</gene>
<dbReference type="InterPro" id="IPR037699">
    <property type="entry name" value="At5g65660-like"/>
</dbReference>
<evidence type="ECO:0000313" key="2">
    <source>
        <dbReference type="EMBL" id="GER30743.1"/>
    </source>
</evidence>
<dbReference type="EMBL" id="BKCP01004394">
    <property type="protein sequence ID" value="GER30743.1"/>
    <property type="molecule type" value="Genomic_DNA"/>
</dbReference>
<protein>
    <submittedName>
        <fullName evidence="2">Glutamine dumper 2</fullName>
    </submittedName>
</protein>
<evidence type="ECO:0000313" key="3">
    <source>
        <dbReference type="Proteomes" id="UP000325081"/>
    </source>
</evidence>
<dbReference type="AlphaFoldDB" id="A0A5A7PCS8"/>
<organism evidence="2 3">
    <name type="scientific">Striga asiatica</name>
    <name type="common">Asiatic witchweed</name>
    <name type="synonym">Buchnera asiatica</name>
    <dbReference type="NCBI Taxonomy" id="4170"/>
    <lineage>
        <taxon>Eukaryota</taxon>
        <taxon>Viridiplantae</taxon>
        <taxon>Streptophyta</taxon>
        <taxon>Embryophyta</taxon>
        <taxon>Tracheophyta</taxon>
        <taxon>Spermatophyta</taxon>
        <taxon>Magnoliopsida</taxon>
        <taxon>eudicotyledons</taxon>
        <taxon>Gunneridae</taxon>
        <taxon>Pentapetalae</taxon>
        <taxon>asterids</taxon>
        <taxon>lamiids</taxon>
        <taxon>Lamiales</taxon>
        <taxon>Orobanchaceae</taxon>
        <taxon>Buchnereae</taxon>
        <taxon>Striga</taxon>
    </lineage>
</organism>
<dbReference type="Proteomes" id="UP000325081">
    <property type="component" value="Unassembled WGS sequence"/>
</dbReference>
<keyword evidence="3" id="KW-1185">Reference proteome</keyword>
<comment type="caution">
    <text evidence="2">The sequence shown here is derived from an EMBL/GenBank/DDBJ whole genome shotgun (WGS) entry which is preliminary data.</text>
</comment>
<dbReference type="PANTHER" id="PTHR34291:SF1">
    <property type="entry name" value="HYDROXYPROLINE-RICH GLYCOPROTEIN FAMILY PROTEIN"/>
    <property type="match status" value="1"/>
</dbReference>
<keyword evidence="1" id="KW-0812">Transmembrane</keyword>
<keyword evidence="1" id="KW-1133">Transmembrane helix</keyword>
<proteinExistence type="predicted"/>
<name>A0A5A7PCS8_STRAF</name>